<feature type="transmembrane region" description="Helical" evidence="2">
    <location>
        <begin position="6"/>
        <end position="24"/>
    </location>
</feature>
<reference evidence="3 4" key="1">
    <citation type="submission" date="2019-03" db="EMBL/GenBank/DDBJ databases">
        <title>Single cell metagenomics reveals metabolic interactions within the superorganism composed of flagellate Streblomastix strix and complex community of Bacteroidetes bacteria on its surface.</title>
        <authorList>
            <person name="Treitli S.C."/>
            <person name="Kolisko M."/>
            <person name="Husnik F."/>
            <person name="Keeling P."/>
            <person name="Hampl V."/>
        </authorList>
    </citation>
    <scope>NUCLEOTIDE SEQUENCE [LARGE SCALE GENOMIC DNA]</scope>
    <source>
        <strain evidence="3">ST1C</strain>
    </source>
</reference>
<evidence type="ECO:0000256" key="1">
    <source>
        <dbReference type="SAM" id="MobiDB-lite"/>
    </source>
</evidence>
<gene>
    <name evidence="3" type="ORF">EZS28_055257</name>
</gene>
<keyword evidence="2" id="KW-0472">Membrane</keyword>
<evidence type="ECO:0000313" key="4">
    <source>
        <dbReference type="Proteomes" id="UP000324800"/>
    </source>
</evidence>
<feature type="region of interest" description="Disordered" evidence="1">
    <location>
        <begin position="64"/>
        <end position="101"/>
    </location>
</feature>
<evidence type="ECO:0000313" key="3">
    <source>
        <dbReference type="EMBL" id="KAA6316455.1"/>
    </source>
</evidence>
<protein>
    <submittedName>
        <fullName evidence="3">Uncharacterized protein</fullName>
    </submittedName>
</protein>
<sequence>MITIAGGWFALAVRIVLFLYPLVLRNQIQATNVWINNFNYRALLERKYAPAAVAGATYANNRRFTEQDNYSNSGQKHNRKETRQVIYQNRASEDEDNDISD</sequence>
<proteinExistence type="predicted"/>
<dbReference type="EMBL" id="SNRW01046998">
    <property type="protein sequence ID" value="KAA6316455.1"/>
    <property type="molecule type" value="Genomic_DNA"/>
</dbReference>
<dbReference type="AlphaFoldDB" id="A0A5J4Q408"/>
<name>A0A5J4Q408_9EUKA</name>
<keyword evidence="2" id="KW-1133">Transmembrane helix</keyword>
<dbReference type="Proteomes" id="UP000324800">
    <property type="component" value="Unassembled WGS sequence"/>
</dbReference>
<organism evidence="3 4">
    <name type="scientific">Streblomastix strix</name>
    <dbReference type="NCBI Taxonomy" id="222440"/>
    <lineage>
        <taxon>Eukaryota</taxon>
        <taxon>Metamonada</taxon>
        <taxon>Preaxostyla</taxon>
        <taxon>Oxymonadida</taxon>
        <taxon>Streblomastigidae</taxon>
        <taxon>Streblomastix</taxon>
    </lineage>
</organism>
<keyword evidence="2" id="KW-0812">Transmembrane</keyword>
<accession>A0A5J4Q408</accession>
<evidence type="ECO:0000256" key="2">
    <source>
        <dbReference type="SAM" id="Phobius"/>
    </source>
</evidence>
<comment type="caution">
    <text evidence="3">The sequence shown here is derived from an EMBL/GenBank/DDBJ whole genome shotgun (WGS) entry which is preliminary data.</text>
</comment>